<protein>
    <submittedName>
        <fullName evidence="6">TauD/TfdA family dioxygenase</fullName>
    </submittedName>
</protein>
<comment type="cofactor">
    <cofactor evidence="1">
        <name>Fe(2+)</name>
        <dbReference type="ChEBI" id="CHEBI:29033"/>
    </cofactor>
</comment>
<keyword evidence="3" id="KW-0408">Iron</keyword>
<dbReference type="RefSeq" id="WP_409124077.1">
    <property type="nucleotide sequence ID" value="NZ_JBJVNI010000041.1"/>
</dbReference>
<dbReference type="PANTHER" id="PTHR10696">
    <property type="entry name" value="GAMMA-BUTYROBETAINE HYDROXYLASE-RELATED"/>
    <property type="match status" value="1"/>
</dbReference>
<gene>
    <name evidence="6" type="ORF">ACKI18_44910</name>
</gene>
<dbReference type="InterPro" id="IPR050411">
    <property type="entry name" value="AlphaKG_dependent_hydroxylases"/>
</dbReference>
<dbReference type="SUPFAM" id="SSF51197">
    <property type="entry name" value="Clavaminate synthase-like"/>
    <property type="match status" value="1"/>
</dbReference>
<dbReference type="Proteomes" id="UP001631957">
    <property type="component" value="Unassembled WGS sequence"/>
</dbReference>
<feature type="domain" description="TauD/TfdA-like" evidence="5">
    <location>
        <begin position="8"/>
        <end position="238"/>
    </location>
</feature>
<dbReference type="InterPro" id="IPR042098">
    <property type="entry name" value="TauD-like_sf"/>
</dbReference>
<evidence type="ECO:0000256" key="2">
    <source>
        <dbReference type="ARBA" id="ARBA00023002"/>
    </source>
</evidence>
<reference evidence="6 7" key="1">
    <citation type="submission" date="2024-12" db="EMBL/GenBank/DDBJ databases">
        <title>Forecasting of Potato common scab and diversities of Pathogenic streptomyces spp. in china.</title>
        <authorList>
            <person name="Handique U."/>
            <person name="Wu J."/>
        </authorList>
    </citation>
    <scope>NUCLEOTIDE SEQUENCE [LARGE SCALE GENOMIC DNA]</scope>
    <source>
        <strain evidence="6 7">ZRIMU1530</strain>
    </source>
</reference>
<comment type="caution">
    <text evidence="6">The sequence shown here is derived from an EMBL/GenBank/DDBJ whole genome shotgun (WGS) entry which is preliminary data.</text>
</comment>
<evidence type="ECO:0000259" key="5">
    <source>
        <dbReference type="Pfam" id="PF02668"/>
    </source>
</evidence>
<evidence type="ECO:0000256" key="3">
    <source>
        <dbReference type="ARBA" id="ARBA00023004"/>
    </source>
</evidence>
<sequence length="274" mass="29746">MRDTPSQALTPFATREVDIHAPRAVGTIIRRLREDGLVIVDGLVTLEAVTRFASRVMSVVPHPHGSPDGVTVIRNTGADAHLIGRGGFGRGELEAHTDRSSVPQPPRLMLLVCLRPAAEGGVSLLADGRDVLSRLTKCNTQAAVRFSTPRTAYFGTGTGHASQVFTVQAKGRVSIRLRLDGLARWSPLVQPFLPALRSAVTDCQGRLRLGPGQGYLLDNHRWLHARTAFAGDRLCVRVLGDPRTPFPDGFVPESRRVLLPGFAETPAEEFPRGF</sequence>
<organism evidence="6 7">
    <name type="scientific">Streptomyces niveiscabiei</name>
    <dbReference type="NCBI Taxonomy" id="164115"/>
    <lineage>
        <taxon>Bacteria</taxon>
        <taxon>Bacillati</taxon>
        <taxon>Actinomycetota</taxon>
        <taxon>Actinomycetes</taxon>
        <taxon>Kitasatosporales</taxon>
        <taxon>Streptomycetaceae</taxon>
        <taxon>Streptomyces</taxon>
    </lineage>
</organism>
<name>A0ABW9I8Y1_9ACTN</name>
<evidence type="ECO:0000256" key="1">
    <source>
        <dbReference type="ARBA" id="ARBA00001954"/>
    </source>
</evidence>
<dbReference type="InterPro" id="IPR003819">
    <property type="entry name" value="TauD/TfdA-like"/>
</dbReference>
<accession>A0ABW9I8Y1</accession>
<dbReference type="Pfam" id="PF02668">
    <property type="entry name" value="TauD"/>
    <property type="match status" value="1"/>
</dbReference>
<evidence type="ECO:0000313" key="6">
    <source>
        <dbReference type="EMBL" id="MFM9615807.1"/>
    </source>
</evidence>
<dbReference type="GO" id="GO:0051213">
    <property type="term" value="F:dioxygenase activity"/>
    <property type="evidence" value="ECO:0007669"/>
    <property type="project" value="UniProtKB-KW"/>
</dbReference>
<proteinExistence type="predicted"/>
<evidence type="ECO:0000256" key="4">
    <source>
        <dbReference type="ARBA" id="ARBA00023194"/>
    </source>
</evidence>
<keyword evidence="7" id="KW-1185">Reference proteome</keyword>
<keyword evidence="2" id="KW-0560">Oxidoreductase</keyword>
<evidence type="ECO:0000313" key="7">
    <source>
        <dbReference type="Proteomes" id="UP001631957"/>
    </source>
</evidence>
<dbReference type="PANTHER" id="PTHR10696:SF56">
    <property type="entry name" value="TAUD_TFDA-LIKE DOMAIN-CONTAINING PROTEIN"/>
    <property type="match status" value="1"/>
</dbReference>
<keyword evidence="6" id="KW-0223">Dioxygenase</keyword>
<dbReference type="EMBL" id="JBJVNI010000041">
    <property type="protein sequence ID" value="MFM9615807.1"/>
    <property type="molecule type" value="Genomic_DNA"/>
</dbReference>
<keyword evidence="4" id="KW-0045">Antibiotic biosynthesis</keyword>
<dbReference type="Gene3D" id="3.60.130.10">
    <property type="entry name" value="Clavaminate synthase-like"/>
    <property type="match status" value="1"/>
</dbReference>